<dbReference type="Proteomes" id="UP000517712">
    <property type="component" value="Unassembled WGS sequence"/>
</dbReference>
<evidence type="ECO:0000256" key="1">
    <source>
        <dbReference type="SAM" id="Phobius"/>
    </source>
</evidence>
<keyword evidence="3" id="KW-1185">Reference proteome</keyword>
<keyword evidence="1" id="KW-0472">Membrane</keyword>
<dbReference type="AlphaFoldDB" id="A0A7W9FAE0"/>
<proteinExistence type="predicted"/>
<evidence type="ECO:0000313" key="2">
    <source>
        <dbReference type="EMBL" id="MBB5742166.1"/>
    </source>
</evidence>
<organism evidence="2 3">
    <name type="scientific">Microbacterium ginsengiterrae</name>
    <dbReference type="NCBI Taxonomy" id="546115"/>
    <lineage>
        <taxon>Bacteria</taxon>
        <taxon>Bacillati</taxon>
        <taxon>Actinomycetota</taxon>
        <taxon>Actinomycetes</taxon>
        <taxon>Micrococcales</taxon>
        <taxon>Microbacteriaceae</taxon>
        <taxon>Microbacterium</taxon>
    </lineage>
</organism>
<keyword evidence="1" id="KW-1133">Transmembrane helix</keyword>
<feature type="transmembrane region" description="Helical" evidence="1">
    <location>
        <begin position="12"/>
        <end position="31"/>
    </location>
</feature>
<accession>A0A7W9FAE0</accession>
<reference evidence="2 3" key="1">
    <citation type="submission" date="2020-08" db="EMBL/GenBank/DDBJ databases">
        <title>Sequencing the genomes of 1000 actinobacteria strains.</title>
        <authorList>
            <person name="Klenk H.-P."/>
        </authorList>
    </citation>
    <scope>NUCLEOTIDE SEQUENCE [LARGE SCALE GENOMIC DNA]</scope>
    <source>
        <strain evidence="2 3">DSM 24823</strain>
    </source>
</reference>
<dbReference type="EMBL" id="JACHMU010000001">
    <property type="protein sequence ID" value="MBB5742166.1"/>
    <property type="molecule type" value="Genomic_DNA"/>
</dbReference>
<dbReference type="RefSeq" id="WP_184281499.1">
    <property type="nucleotide sequence ID" value="NZ_BAAAPG010000001.1"/>
</dbReference>
<evidence type="ECO:0000313" key="3">
    <source>
        <dbReference type="Proteomes" id="UP000517712"/>
    </source>
</evidence>
<protein>
    <submittedName>
        <fullName evidence="2">Uncharacterized protein</fullName>
    </submittedName>
</protein>
<sequence>MARADGRNLAMSWIVGVMCAAVVAALLWLALPMGPVMIQFVGDTLRTVAPGGSGAP</sequence>
<comment type="caution">
    <text evidence="2">The sequence shown here is derived from an EMBL/GenBank/DDBJ whole genome shotgun (WGS) entry which is preliminary data.</text>
</comment>
<name>A0A7W9FAE0_9MICO</name>
<gene>
    <name evidence="2" type="ORF">HD600_000663</name>
</gene>
<keyword evidence="1" id="KW-0812">Transmembrane</keyword>